<accession>A0AAJ5RMT5</accession>
<protein>
    <submittedName>
        <fullName evidence="2">GNAT family N-acetyltransferase</fullName>
        <ecNumber evidence="2">2.3.1.-</ecNumber>
    </submittedName>
</protein>
<keyword evidence="2" id="KW-0808">Transferase</keyword>
<evidence type="ECO:0000259" key="1">
    <source>
        <dbReference type="Pfam" id="PF13480"/>
    </source>
</evidence>
<dbReference type="EC" id="2.3.1.-" evidence="2"/>
<sequence length="551" mass="66131">MYGDDNGKKERYSKLLTYKLITTIEALEPYRSTWSTILEKEHNDNPFIEYEWVSTWWTTLGTHDNVEIYVVEYQGVAVAFFPLVHTVRFGKVHHFGFLGQGFATYMEVVAEKNWLERSINFMLKELSKKYKRYLMVLHGLLESKNTSQELEKFAIEYQMPHSIFRTVTPYIDFQSITLDNFLQKHRKKFKSLKRRENKLKLLGHVAFQEENHHHLQDMFTLFTRRWQKKIDKSGFTEKQTRLFYERLAKVSNKAFRVEVDSLQFEGRWIAFTIDLCCRERNFCLAMGHEPDFNLFGPGRIIEKENMLKAHGVGYRYYDLGSGYEPYKFEWYTHIDFTRKFVMSTKGTKERVLRSWMVLRDRLKGLLTNNHQLVKWKRDRLGELRYFVKHAKIKDWLRASVRIIQRFLAVHILDVYIAEQKYAFGQVNFQEVSMKDITEMHERANYVSSFYRGYRLLGNGDQIIYKRHDKIASEEAANYSYELADNMSYIREYDSQQLVDIIADVQREGRAVCTIAPWFDRKRRRKLVQAGFRKVEKISILQLFKWRKIYQF</sequence>
<dbReference type="Pfam" id="PF13480">
    <property type="entry name" value="Acetyltransf_6"/>
    <property type="match status" value="1"/>
</dbReference>
<dbReference type="Gene3D" id="3.40.630.30">
    <property type="match status" value="1"/>
</dbReference>
<feature type="domain" description="BioF2-like acetyltransferase" evidence="1">
    <location>
        <begin position="186"/>
        <end position="327"/>
    </location>
</feature>
<dbReference type="InterPro" id="IPR016181">
    <property type="entry name" value="Acyl_CoA_acyltransferase"/>
</dbReference>
<gene>
    <name evidence="2" type="ORF">OU989_17865</name>
</gene>
<dbReference type="GO" id="GO:0016746">
    <property type="term" value="F:acyltransferase activity"/>
    <property type="evidence" value="ECO:0007669"/>
    <property type="project" value="UniProtKB-KW"/>
</dbReference>
<organism evidence="2 3">
    <name type="scientific">Lysinibacillus irui</name>
    <dbReference type="NCBI Taxonomy" id="2998077"/>
    <lineage>
        <taxon>Bacteria</taxon>
        <taxon>Bacillati</taxon>
        <taxon>Bacillota</taxon>
        <taxon>Bacilli</taxon>
        <taxon>Bacillales</taxon>
        <taxon>Bacillaceae</taxon>
        <taxon>Lysinibacillus</taxon>
    </lineage>
</organism>
<dbReference type="SUPFAM" id="SSF55729">
    <property type="entry name" value="Acyl-CoA N-acyltransferases (Nat)"/>
    <property type="match status" value="1"/>
</dbReference>
<dbReference type="EMBL" id="CP113527">
    <property type="protein sequence ID" value="WDV06108.1"/>
    <property type="molecule type" value="Genomic_DNA"/>
</dbReference>
<reference evidence="2" key="1">
    <citation type="submission" date="2022-11" db="EMBL/GenBank/DDBJ databases">
        <title>Lysinibacillus irui.</title>
        <authorList>
            <person name="Akintayo S.O."/>
        </authorList>
    </citation>
    <scope>NUCLEOTIDE SEQUENCE</scope>
    <source>
        <strain evidence="2">IRB4-01</strain>
    </source>
</reference>
<evidence type="ECO:0000313" key="2">
    <source>
        <dbReference type="EMBL" id="WDV06108.1"/>
    </source>
</evidence>
<dbReference type="RefSeq" id="WP_274794300.1">
    <property type="nucleotide sequence ID" value="NZ_CP113527.1"/>
</dbReference>
<keyword evidence="2" id="KW-0012">Acyltransferase</keyword>
<dbReference type="KEGG" id="liu:OU989_17865"/>
<dbReference type="InterPro" id="IPR038740">
    <property type="entry name" value="BioF2-like_GNAT_dom"/>
</dbReference>
<name>A0AAJ5RMT5_9BACI</name>
<proteinExistence type="predicted"/>
<dbReference type="Proteomes" id="UP001219585">
    <property type="component" value="Chromosome"/>
</dbReference>
<dbReference type="AlphaFoldDB" id="A0AAJ5RMT5"/>
<evidence type="ECO:0000313" key="3">
    <source>
        <dbReference type="Proteomes" id="UP001219585"/>
    </source>
</evidence>